<protein>
    <recommendedName>
        <fullName evidence="2">MobA/VirD2-like nuclease domain-containing protein</fullName>
    </recommendedName>
</protein>
<feature type="region of interest" description="Disordered" evidence="1">
    <location>
        <begin position="388"/>
        <end position="409"/>
    </location>
</feature>
<dbReference type="InterPro" id="IPR005094">
    <property type="entry name" value="Endonuclease_MobA/VirD2"/>
</dbReference>
<accession>A0A0R1U647</accession>
<dbReference type="Proteomes" id="UP000051036">
    <property type="component" value="Unassembled WGS sequence"/>
</dbReference>
<dbReference type="RefSeq" id="WP_057799907.1">
    <property type="nucleotide sequence ID" value="NZ_AZFM01000043.1"/>
</dbReference>
<dbReference type="STRING" id="1423763.FC46_GL001423"/>
<reference evidence="3 4" key="1">
    <citation type="journal article" date="2015" name="Genome Announc.">
        <title>Expanding the biotechnology potential of lactobacilli through comparative genomics of 213 strains and associated genera.</title>
        <authorList>
            <person name="Sun Z."/>
            <person name="Harris H.M."/>
            <person name="McCann A."/>
            <person name="Guo C."/>
            <person name="Argimon S."/>
            <person name="Zhang W."/>
            <person name="Yang X."/>
            <person name="Jeffery I.B."/>
            <person name="Cooney J.C."/>
            <person name="Kagawa T.F."/>
            <person name="Liu W."/>
            <person name="Song Y."/>
            <person name="Salvetti E."/>
            <person name="Wrobel A."/>
            <person name="Rasinkangas P."/>
            <person name="Parkhill J."/>
            <person name="Rea M.C."/>
            <person name="O'Sullivan O."/>
            <person name="Ritari J."/>
            <person name="Douillard F.P."/>
            <person name="Paul Ross R."/>
            <person name="Yang R."/>
            <person name="Briner A.E."/>
            <person name="Felis G.E."/>
            <person name="de Vos W.M."/>
            <person name="Barrangou R."/>
            <person name="Klaenhammer T.R."/>
            <person name="Caufield P.W."/>
            <person name="Cui Y."/>
            <person name="Zhang H."/>
            <person name="O'Toole P.W."/>
        </authorList>
    </citation>
    <scope>NUCLEOTIDE SEQUENCE [LARGE SCALE GENOMIC DNA]</scope>
    <source>
        <strain evidence="3 4">DSM 16043</strain>
    </source>
</reference>
<feature type="domain" description="MobA/VirD2-like nuclease" evidence="2">
    <location>
        <begin position="55"/>
        <end position="204"/>
    </location>
</feature>
<dbReference type="EMBL" id="AZFM01000043">
    <property type="protein sequence ID" value="KRL88703.1"/>
    <property type="molecule type" value="Genomic_DNA"/>
</dbReference>
<feature type="compositionally biased region" description="Polar residues" evidence="1">
    <location>
        <begin position="389"/>
        <end position="409"/>
    </location>
</feature>
<dbReference type="OrthoDB" id="9762440at2"/>
<organism evidence="3 4">
    <name type="scientific">Lactobacillus kalixensis DSM 16043</name>
    <dbReference type="NCBI Taxonomy" id="1423763"/>
    <lineage>
        <taxon>Bacteria</taxon>
        <taxon>Bacillati</taxon>
        <taxon>Bacillota</taxon>
        <taxon>Bacilli</taxon>
        <taxon>Lactobacillales</taxon>
        <taxon>Lactobacillaceae</taxon>
        <taxon>Lactobacillus</taxon>
    </lineage>
</organism>
<gene>
    <name evidence="3" type="ORF">FC46_GL001423</name>
</gene>
<dbReference type="AlphaFoldDB" id="A0A0R1U647"/>
<name>A0A0R1U647_9LACO</name>
<evidence type="ECO:0000259" key="2">
    <source>
        <dbReference type="Pfam" id="PF03432"/>
    </source>
</evidence>
<evidence type="ECO:0000256" key="1">
    <source>
        <dbReference type="SAM" id="MobiDB-lite"/>
    </source>
</evidence>
<sequence length="467" mass="54165">MAIKRIGRSNLSRNTISYGIDYGCKHKREQDMQKFKKQNRALLYARDFRLRMDDARAITVEADNCDPYDPESDFAQTRRFWGKNQQKNQAGNYVLAANEKTWDELKKFLANRDHKLVVNEIDLYREWGKMALEVGELIAGDGDIEKGKNDYQIAVQTHADENGMHAHFEINTVNLNTGKKMNYDHDDLLKIYDYADKVYRDRGLTIQGAGLERVKDQETGKYITQKKGGRADNDVGYQVKSMLKNGHYSYVDDLNMQFELVLSDSKVKSKQDAINELRKRKIQVDQWDDQHKFIKAHWQSLKYDVKSHGKTTQKQGEGSKSIRIRSFTRQEADHQLSLEAHNRTLIHELLQKRANTYSINRLKTKNKQGFTDPNSQVDMVKIALKASKKTSTQASGDQPKSISRSSISVNKAAIERAKEKQRKLKQKQAETDSYLKKLFNETIAKNNEDKAKSLREFQYWHQDGLDR</sequence>
<keyword evidence="4" id="KW-1185">Reference proteome</keyword>
<proteinExistence type="predicted"/>
<evidence type="ECO:0000313" key="4">
    <source>
        <dbReference type="Proteomes" id="UP000051036"/>
    </source>
</evidence>
<comment type="caution">
    <text evidence="3">The sequence shown here is derived from an EMBL/GenBank/DDBJ whole genome shotgun (WGS) entry which is preliminary data.</text>
</comment>
<dbReference type="PATRIC" id="fig|1423763.3.peg.1444"/>
<dbReference type="Pfam" id="PF03432">
    <property type="entry name" value="Relaxase"/>
    <property type="match status" value="1"/>
</dbReference>
<evidence type="ECO:0000313" key="3">
    <source>
        <dbReference type="EMBL" id="KRL88703.1"/>
    </source>
</evidence>